<comment type="caution">
    <text evidence="1">The sequence shown here is derived from an EMBL/GenBank/DDBJ whole genome shotgun (WGS) entry which is preliminary data.</text>
</comment>
<dbReference type="EMBL" id="BAABLK010000029">
    <property type="protein sequence ID" value="GAA5227571.1"/>
    <property type="molecule type" value="Genomic_DNA"/>
</dbReference>
<gene>
    <name evidence="1" type="ORF">GCM10025778_21040</name>
</gene>
<reference evidence="2" key="1">
    <citation type="journal article" date="2019" name="Int. J. Syst. Evol. Microbiol.">
        <title>The Global Catalogue of Microorganisms (GCM) 10K type strain sequencing project: providing services to taxonomists for standard genome sequencing and annotation.</title>
        <authorList>
            <consortium name="The Broad Institute Genomics Platform"/>
            <consortium name="The Broad Institute Genome Sequencing Center for Infectious Disease"/>
            <person name="Wu L."/>
            <person name="Ma J."/>
        </authorList>
    </citation>
    <scope>NUCLEOTIDE SEQUENCE [LARGE SCALE GENOMIC DNA]</scope>
    <source>
        <strain evidence="2">JCM 18952</strain>
    </source>
</reference>
<organism evidence="1 2">
    <name type="scientific">Paeniglutamicibacter antarcticus</name>
    <dbReference type="NCBI Taxonomy" id="494023"/>
    <lineage>
        <taxon>Bacteria</taxon>
        <taxon>Bacillati</taxon>
        <taxon>Actinomycetota</taxon>
        <taxon>Actinomycetes</taxon>
        <taxon>Micrococcales</taxon>
        <taxon>Micrococcaceae</taxon>
        <taxon>Paeniglutamicibacter</taxon>
    </lineage>
</organism>
<evidence type="ECO:0000313" key="1">
    <source>
        <dbReference type="EMBL" id="GAA5227571.1"/>
    </source>
</evidence>
<name>A0ABP9TLR0_9MICC</name>
<sequence length="83" mass="9340">MALPGAALPAGWWVPRRELVLPAIVEPLPRHPAGKRLRKRRAPREHRCGPALRVLHAVSAEVSAPAATQRMFMDRYAHHTIRL</sequence>
<accession>A0ABP9TLR0</accession>
<protein>
    <submittedName>
        <fullName evidence="1">Uncharacterized protein</fullName>
    </submittedName>
</protein>
<proteinExistence type="predicted"/>
<keyword evidence="2" id="KW-1185">Reference proteome</keyword>
<dbReference type="Proteomes" id="UP001501257">
    <property type="component" value="Unassembled WGS sequence"/>
</dbReference>
<evidence type="ECO:0000313" key="2">
    <source>
        <dbReference type="Proteomes" id="UP001501257"/>
    </source>
</evidence>